<name>A0A2S6H0G0_9PSEU</name>
<dbReference type="AlphaFoldDB" id="A0A2S6H0G0"/>
<keyword evidence="2" id="KW-0547">Nucleotide-binding</keyword>
<gene>
    <name evidence="5" type="ORF">CLV40_101134</name>
</gene>
<dbReference type="FunFam" id="3.40.50.300:FF:000011">
    <property type="entry name" value="Putative ABC transporter ATP-binding component"/>
    <property type="match status" value="1"/>
</dbReference>
<dbReference type="CDD" id="cd03221">
    <property type="entry name" value="ABCF_EF-3"/>
    <property type="match status" value="1"/>
</dbReference>
<dbReference type="GO" id="GO:0005524">
    <property type="term" value="F:ATP binding"/>
    <property type="evidence" value="ECO:0007669"/>
    <property type="project" value="UniProtKB-KW"/>
</dbReference>
<reference evidence="5 6" key="1">
    <citation type="submission" date="2018-02" db="EMBL/GenBank/DDBJ databases">
        <title>Genomic Encyclopedia of Archaeal and Bacterial Type Strains, Phase II (KMG-II): from individual species to whole genera.</title>
        <authorList>
            <person name="Goeker M."/>
        </authorList>
    </citation>
    <scope>NUCLEOTIDE SEQUENCE [LARGE SCALE GENOMIC DNA]</scope>
    <source>
        <strain evidence="5 6">YU 961-1</strain>
    </source>
</reference>
<sequence>MSTLLAHDLVKIYTDRRVLNGVSLSVAPGRRVGLVGDNGVGKSTLLRLLAGVEAADSGSVARPPDCGFLSQELPYSGKTTVAGVVADALADVHAARARLDDLAARMATDPEAPAAYGDLLEWACDHDLWDADRRADRVLDGIGLASVDRERPISALSGGQRSRLGLAALLIRRPSALLLDEPTNHLDDEAVAFLEEQLAALPGVVVLASHDRVFLDAVCTDIIDLDPSRDGVTRFGGAYTDYLSAKRAERARWEWQWAEEQRELVELRESVDVTARAINHNRGIRDGNKMAFGLRGNRVEQQISRRIRNARHRLDELTRTQIAEPPAPLRFAADLTGQTTSDHPAISLRDVHLPGRLRVPELEITTSARLLVRGGNGAGKSTLLAVLAGRLKPDHGAVTRADDVRVGLLEQDAVFPTPTRTPRELYQRTAAEEAIPLVQLGLLAERDLDRPVGHLSVGQRRRLALALLIASPPEVLLLDEPTNHLSLALAEELEEALHTAPGAVVIATHDRWLQRGWTGPELHLADGEVVTATA</sequence>
<dbReference type="InterPro" id="IPR003593">
    <property type="entry name" value="AAA+_ATPase"/>
</dbReference>
<dbReference type="GO" id="GO:0016887">
    <property type="term" value="F:ATP hydrolysis activity"/>
    <property type="evidence" value="ECO:0007669"/>
    <property type="project" value="InterPro"/>
</dbReference>
<accession>A0A2S6H0G0</accession>
<evidence type="ECO:0000256" key="2">
    <source>
        <dbReference type="ARBA" id="ARBA00022741"/>
    </source>
</evidence>
<evidence type="ECO:0000313" key="6">
    <source>
        <dbReference type="Proteomes" id="UP000239203"/>
    </source>
</evidence>
<keyword evidence="3 5" id="KW-0067">ATP-binding</keyword>
<feature type="domain" description="ABC transporter" evidence="4">
    <location>
        <begin position="341"/>
        <end position="534"/>
    </location>
</feature>
<evidence type="ECO:0000256" key="3">
    <source>
        <dbReference type="ARBA" id="ARBA00022840"/>
    </source>
</evidence>
<evidence type="ECO:0000256" key="1">
    <source>
        <dbReference type="ARBA" id="ARBA00022737"/>
    </source>
</evidence>
<dbReference type="Gene3D" id="3.40.50.300">
    <property type="entry name" value="P-loop containing nucleotide triphosphate hydrolases"/>
    <property type="match status" value="2"/>
</dbReference>
<dbReference type="RefSeq" id="WP_104475864.1">
    <property type="nucleotide sequence ID" value="NZ_CP154825.1"/>
</dbReference>
<dbReference type="InterPro" id="IPR027417">
    <property type="entry name" value="P-loop_NTPase"/>
</dbReference>
<evidence type="ECO:0000259" key="4">
    <source>
        <dbReference type="PROSITE" id="PS50893"/>
    </source>
</evidence>
<feature type="domain" description="ABC transporter" evidence="4">
    <location>
        <begin position="4"/>
        <end position="255"/>
    </location>
</feature>
<dbReference type="InterPro" id="IPR050611">
    <property type="entry name" value="ABCF"/>
</dbReference>
<keyword evidence="6" id="KW-1185">Reference proteome</keyword>
<proteinExistence type="predicted"/>
<keyword evidence="1" id="KW-0677">Repeat</keyword>
<dbReference type="OrthoDB" id="3169603at2"/>
<dbReference type="EMBL" id="PTIX01000001">
    <property type="protein sequence ID" value="PPK70948.1"/>
    <property type="molecule type" value="Genomic_DNA"/>
</dbReference>
<dbReference type="PROSITE" id="PS00211">
    <property type="entry name" value="ABC_TRANSPORTER_1"/>
    <property type="match status" value="2"/>
</dbReference>
<dbReference type="InterPro" id="IPR003439">
    <property type="entry name" value="ABC_transporter-like_ATP-bd"/>
</dbReference>
<evidence type="ECO:0000313" key="5">
    <source>
        <dbReference type="EMBL" id="PPK70948.1"/>
    </source>
</evidence>
<organism evidence="5 6">
    <name type="scientific">Actinokineospora auranticolor</name>
    <dbReference type="NCBI Taxonomy" id="155976"/>
    <lineage>
        <taxon>Bacteria</taxon>
        <taxon>Bacillati</taxon>
        <taxon>Actinomycetota</taxon>
        <taxon>Actinomycetes</taxon>
        <taxon>Pseudonocardiales</taxon>
        <taxon>Pseudonocardiaceae</taxon>
        <taxon>Actinokineospora</taxon>
    </lineage>
</organism>
<dbReference type="Proteomes" id="UP000239203">
    <property type="component" value="Unassembled WGS sequence"/>
</dbReference>
<dbReference type="SMART" id="SM00382">
    <property type="entry name" value="AAA"/>
    <property type="match status" value="2"/>
</dbReference>
<dbReference type="InterPro" id="IPR017871">
    <property type="entry name" value="ABC_transporter-like_CS"/>
</dbReference>
<dbReference type="SUPFAM" id="SSF52540">
    <property type="entry name" value="P-loop containing nucleoside triphosphate hydrolases"/>
    <property type="match status" value="2"/>
</dbReference>
<dbReference type="PANTHER" id="PTHR19211:SF14">
    <property type="entry name" value="ATP-BINDING CASSETTE SUB-FAMILY F MEMBER 1"/>
    <property type="match status" value="1"/>
</dbReference>
<dbReference type="PANTHER" id="PTHR19211">
    <property type="entry name" value="ATP-BINDING TRANSPORT PROTEIN-RELATED"/>
    <property type="match status" value="1"/>
</dbReference>
<dbReference type="Pfam" id="PF00005">
    <property type="entry name" value="ABC_tran"/>
    <property type="match status" value="2"/>
</dbReference>
<protein>
    <submittedName>
        <fullName evidence="5">Macrolide transport system ATP-binding/permease protein</fullName>
    </submittedName>
</protein>
<dbReference type="PROSITE" id="PS50893">
    <property type="entry name" value="ABC_TRANSPORTER_2"/>
    <property type="match status" value="2"/>
</dbReference>
<comment type="caution">
    <text evidence="5">The sequence shown here is derived from an EMBL/GenBank/DDBJ whole genome shotgun (WGS) entry which is preliminary data.</text>
</comment>